<evidence type="ECO:0000256" key="1">
    <source>
        <dbReference type="ARBA" id="ARBA00022630"/>
    </source>
</evidence>
<evidence type="ECO:0000256" key="2">
    <source>
        <dbReference type="ARBA" id="ARBA00022643"/>
    </source>
</evidence>
<gene>
    <name evidence="7" type="ORF">GCM10010123_37640</name>
</gene>
<evidence type="ECO:0000259" key="6">
    <source>
        <dbReference type="Pfam" id="PF00296"/>
    </source>
</evidence>
<dbReference type="Pfam" id="PF00296">
    <property type="entry name" value="Bac_luciferase"/>
    <property type="match status" value="1"/>
</dbReference>
<evidence type="ECO:0000256" key="3">
    <source>
        <dbReference type="ARBA" id="ARBA00023002"/>
    </source>
</evidence>
<feature type="region of interest" description="Disordered" evidence="5">
    <location>
        <begin position="358"/>
        <end position="410"/>
    </location>
</feature>
<sequence length="410" mass="44298">MSDEYLWYIPNQVRPGHRGDDDVTEKHNSLATLTAHAHALEENGWGGALLGTGWGRPDTFTVATALTARTTTFRPLIAIRPGYWHPARFASAAATLDQLSGGRVLINIVSGTDNLAAYGDREGDQADRYARTAEFLRLVRRLWTEEGVTHDGPHFRVADSTVQPRPVVRGTRRHPTLYFGGASPAAERVAATEADVQLFWGEPLDGIRERIARLTALSAQLGRAHAPLGFGLRITTLVRDTTERAWADAEARVARMARGEGVAFRDERRPTAVGQQRLLDLAARGDVLDDNLYTAPGRYGGGGAGTTWLVGSAADVAAALGRYRDLGITHFVLSDTPYLAEIRRQGHRLLPLLRARDRDRAARDRDRDRDRAEPAARDRAGTAGEGRDRGVAGAGVTTGAAGAAGVPAGQ</sequence>
<dbReference type="InterPro" id="IPR050172">
    <property type="entry name" value="SsuD_RutA_monooxygenase"/>
</dbReference>
<evidence type="ECO:0000313" key="7">
    <source>
        <dbReference type="EMBL" id="GGK04169.1"/>
    </source>
</evidence>
<proteinExistence type="predicted"/>
<keyword evidence="3" id="KW-0560">Oxidoreductase</keyword>
<dbReference type="Gene3D" id="3.20.20.30">
    <property type="entry name" value="Luciferase-like domain"/>
    <property type="match status" value="1"/>
</dbReference>
<dbReference type="RefSeq" id="WP_189171509.1">
    <property type="nucleotide sequence ID" value="NZ_BMQB01000009.1"/>
</dbReference>
<accession>A0A8J3B9K3</accession>
<dbReference type="AlphaFoldDB" id="A0A8J3B9K3"/>
<evidence type="ECO:0000256" key="5">
    <source>
        <dbReference type="SAM" id="MobiDB-lite"/>
    </source>
</evidence>
<keyword evidence="4 7" id="KW-0503">Monooxygenase</keyword>
<evidence type="ECO:0000256" key="4">
    <source>
        <dbReference type="ARBA" id="ARBA00023033"/>
    </source>
</evidence>
<reference evidence="7" key="2">
    <citation type="submission" date="2020-09" db="EMBL/GenBank/DDBJ databases">
        <authorList>
            <person name="Sun Q."/>
            <person name="Ohkuma M."/>
        </authorList>
    </citation>
    <scope>NUCLEOTIDE SEQUENCE</scope>
    <source>
        <strain evidence="7">JCM 3090</strain>
    </source>
</reference>
<keyword evidence="1" id="KW-0285">Flavoprotein</keyword>
<comment type="caution">
    <text evidence="7">The sequence shown here is derived from an EMBL/GenBank/DDBJ whole genome shotgun (WGS) entry which is preliminary data.</text>
</comment>
<reference evidence="7" key="1">
    <citation type="journal article" date="2014" name="Int. J. Syst. Evol. Microbiol.">
        <title>Complete genome sequence of Corynebacterium casei LMG S-19264T (=DSM 44701T), isolated from a smear-ripened cheese.</title>
        <authorList>
            <consortium name="US DOE Joint Genome Institute (JGI-PGF)"/>
            <person name="Walter F."/>
            <person name="Albersmeier A."/>
            <person name="Kalinowski J."/>
            <person name="Ruckert C."/>
        </authorList>
    </citation>
    <scope>NUCLEOTIDE SEQUENCE</scope>
    <source>
        <strain evidence="7">JCM 3090</strain>
    </source>
</reference>
<dbReference type="Proteomes" id="UP000649739">
    <property type="component" value="Unassembled WGS sequence"/>
</dbReference>
<feature type="compositionally biased region" description="Low complexity" evidence="5">
    <location>
        <begin position="394"/>
        <end position="410"/>
    </location>
</feature>
<dbReference type="GO" id="GO:0046306">
    <property type="term" value="P:alkanesulfonate catabolic process"/>
    <property type="evidence" value="ECO:0007669"/>
    <property type="project" value="TreeGrafter"/>
</dbReference>
<dbReference type="InterPro" id="IPR036661">
    <property type="entry name" value="Luciferase-like_sf"/>
</dbReference>
<dbReference type="GO" id="GO:0008726">
    <property type="term" value="F:alkanesulfonate monooxygenase activity"/>
    <property type="evidence" value="ECO:0007669"/>
    <property type="project" value="TreeGrafter"/>
</dbReference>
<feature type="domain" description="Luciferase-like" evidence="6">
    <location>
        <begin position="17"/>
        <end position="330"/>
    </location>
</feature>
<keyword evidence="2" id="KW-0288">FMN</keyword>
<evidence type="ECO:0000313" key="8">
    <source>
        <dbReference type="Proteomes" id="UP000649739"/>
    </source>
</evidence>
<dbReference type="EMBL" id="BMQB01000009">
    <property type="protein sequence ID" value="GGK04169.1"/>
    <property type="molecule type" value="Genomic_DNA"/>
</dbReference>
<protein>
    <submittedName>
        <fullName evidence="7">Alkanesulfonate monooxygenase</fullName>
    </submittedName>
</protein>
<dbReference type="PANTHER" id="PTHR42847:SF4">
    <property type="entry name" value="ALKANESULFONATE MONOOXYGENASE-RELATED"/>
    <property type="match status" value="1"/>
</dbReference>
<dbReference type="InterPro" id="IPR011251">
    <property type="entry name" value="Luciferase-like_dom"/>
</dbReference>
<name>A0A8J3B9K3_9ACTN</name>
<feature type="compositionally biased region" description="Basic and acidic residues" evidence="5">
    <location>
        <begin position="358"/>
        <end position="390"/>
    </location>
</feature>
<organism evidence="7 8">
    <name type="scientific">Pilimelia anulata</name>
    <dbReference type="NCBI Taxonomy" id="53371"/>
    <lineage>
        <taxon>Bacteria</taxon>
        <taxon>Bacillati</taxon>
        <taxon>Actinomycetota</taxon>
        <taxon>Actinomycetes</taxon>
        <taxon>Micromonosporales</taxon>
        <taxon>Micromonosporaceae</taxon>
        <taxon>Pilimelia</taxon>
    </lineage>
</organism>
<dbReference type="PANTHER" id="PTHR42847">
    <property type="entry name" value="ALKANESULFONATE MONOOXYGENASE"/>
    <property type="match status" value="1"/>
</dbReference>
<keyword evidence="8" id="KW-1185">Reference proteome</keyword>
<dbReference type="SUPFAM" id="SSF51679">
    <property type="entry name" value="Bacterial luciferase-like"/>
    <property type="match status" value="1"/>
</dbReference>